<organism evidence="9 10">
    <name type="scientific">Ensete ventricosum</name>
    <name type="common">Abyssinian banana</name>
    <name type="synonym">Musa ensete</name>
    <dbReference type="NCBI Taxonomy" id="4639"/>
    <lineage>
        <taxon>Eukaryota</taxon>
        <taxon>Viridiplantae</taxon>
        <taxon>Streptophyta</taxon>
        <taxon>Embryophyta</taxon>
        <taxon>Tracheophyta</taxon>
        <taxon>Spermatophyta</taxon>
        <taxon>Magnoliopsida</taxon>
        <taxon>Liliopsida</taxon>
        <taxon>Zingiberales</taxon>
        <taxon>Musaceae</taxon>
        <taxon>Ensete</taxon>
    </lineage>
</organism>
<comment type="caution">
    <text evidence="9">The sequence shown here is derived from an EMBL/GenBank/DDBJ whole genome shotgun (WGS) entry which is preliminary data.</text>
</comment>
<dbReference type="GO" id="GO:0005739">
    <property type="term" value="C:mitochondrion"/>
    <property type="evidence" value="ECO:0007669"/>
    <property type="project" value="UniProtKB-SubCell"/>
</dbReference>
<name>A0AAV8RM70_ENSVE</name>
<feature type="domain" description="Complex 1 LYR protein" evidence="8">
    <location>
        <begin position="178"/>
        <end position="233"/>
    </location>
</feature>
<feature type="region of interest" description="Disordered" evidence="7">
    <location>
        <begin position="1"/>
        <end position="26"/>
    </location>
</feature>
<gene>
    <name evidence="9" type="ORF">OPV22_007097</name>
</gene>
<evidence type="ECO:0000259" key="8">
    <source>
        <dbReference type="Pfam" id="PF05347"/>
    </source>
</evidence>
<dbReference type="PANTHER" id="PTHR13675">
    <property type="entry name" value="LYR MOTIF-CONTAINING PROTEIN 2"/>
    <property type="match status" value="1"/>
</dbReference>
<evidence type="ECO:0000256" key="3">
    <source>
        <dbReference type="ARBA" id="ARBA00022946"/>
    </source>
</evidence>
<evidence type="ECO:0000256" key="7">
    <source>
        <dbReference type="SAM" id="MobiDB-lite"/>
    </source>
</evidence>
<evidence type="ECO:0000256" key="5">
    <source>
        <dbReference type="ARBA" id="ARBA00026235"/>
    </source>
</evidence>
<keyword evidence="4" id="KW-0496">Mitochondrion</keyword>
<feature type="compositionally biased region" description="Low complexity" evidence="7">
    <location>
        <begin position="1"/>
        <end position="19"/>
    </location>
</feature>
<comment type="similarity">
    <text evidence="2">Belongs to the complex I LYR family.</text>
</comment>
<evidence type="ECO:0000313" key="9">
    <source>
        <dbReference type="EMBL" id="KAJ8506211.1"/>
    </source>
</evidence>
<protein>
    <recommendedName>
        <fullName evidence="5">LYR motif-containing protein 2</fullName>
    </recommendedName>
</protein>
<evidence type="ECO:0000256" key="6">
    <source>
        <dbReference type="ARBA" id="ARBA00044735"/>
    </source>
</evidence>
<dbReference type="PANTHER" id="PTHR13675:SF0">
    <property type="entry name" value="LYR MOTIF-CONTAINING PROTEIN 2"/>
    <property type="match status" value="1"/>
</dbReference>
<keyword evidence="10" id="KW-1185">Reference proteome</keyword>
<dbReference type="AlphaFoldDB" id="A0AAV8RM70"/>
<dbReference type="Proteomes" id="UP001222027">
    <property type="component" value="Unassembled WGS sequence"/>
</dbReference>
<comment type="function">
    <text evidence="6">Involved in efficient integration of the N-module into mitochondrial respiratory chain complex I.</text>
</comment>
<evidence type="ECO:0000256" key="1">
    <source>
        <dbReference type="ARBA" id="ARBA00004173"/>
    </source>
</evidence>
<proteinExistence type="inferred from homology"/>
<sequence length="245" mass="28132">MKHKLQSSSGMLLSNSGSQPPTPTLSALSSLHVPPAECMQQMLQARLRRQRAAVAQRRVHLPELLLAHYSLQAYCSITFVTGENSPTVKLLHGLFLCAPSTLEAEALPESTETFLYDLGLHFHLCFRRRRLLRDIWSRNVLIDFCLGGDRPPLYSDFVSSLSTMVRYLDLQSFVVRARVLKLYRQALRTARRAPTHARDELRQTMRQEIEKNRYCDDKQKIRFLISEGLQRLKGLDEMLDMMGNS</sequence>
<dbReference type="InterPro" id="IPR045293">
    <property type="entry name" value="Complex1_LYR_LYRM2"/>
</dbReference>
<comment type="subcellular location">
    <subcellularLocation>
        <location evidence="1">Mitochondrion</location>
    </subcellularLocation>
</comment>
<evidence type="ECO:0000313" key="10">
    <source>
        <dbReference type="Proteomes" id="UP001222027"/>
    </source>
</evidence>
<evidence type="ECO:0000256" key="2">
    <source>
        <dbReference type="ARBA" id="ARBA00009508"/>
    </source>
</evidence>
<accession>A0AAV8RM70</accession>
<keyword evidence="3" id="KW-0809">Transit peptide</keyword>
<dbReference type="EMBL" id="JAQQAF010000002">
    <property type="protein sequence ID" value="KAJ8506211.1"/>
    <property type="molecule type" value="Genomic_DNA"/>
</dbReference>
<dbReference type="Pfam" id="PF05347">
    <property type="entry name" value="Complex1_LYR"/>
    <property type="match status" value="1"/>
</dbReference>
<evidence type="ECO:0000256" key="4">
    <source>
        <dbReference type="ARBA" id="ARBA00023128"/>
    </source>
</evidence>
<dbReference type="CDD" id="cd20262">
    <property type="entry name" value="Complex1_LYR_LYRM2"/>
    <property type="match status" value="1"/>
</dbReference>
<reference evidence="9 10" key="1">
    <citation type="submission" date="2022-12" db="EMBL/GenBank/DDBJ databases">
        <title>Chromosome-scale assembly of the Ensete ventricosum genome.</title>
        <authorList>
            <person name="Dussert Y."/>
            <person name="Stocks J."/>
            <person name="Wendawek A."/>
            <person name="Woldeyes F."/>
            <person name="Nichols R.A."/>
            <person name="Borrell J.S."/>
        </authorList>
    </citation>
    <scope>NUCLEOTIDE SEQUENCE [LARGE SCALE GENOMIC DNA]</scope>
    <source>
        <strain evidence="10">cv. Maze</strain>
        <tissue evidence="9">Seeds</tissue>
    </source>
</reference>
<dbReference type="InterPro" id="IPR008011">
    <property type="entry name" value="Complex1_LYR_dom"/>
</dbReference>